<evidence type="ECO:0000256" key="6">
    <source>
        <dbReference type="ARBA" id="ARBA00022833"/>
    </source>
</evidence>
<evidence type="ECO:0000256" key="8">
    <source>
        <dbReference type="RuleBase" id="RU366009"/>
    </source>
</evidence>
<sequence length="454" mass="49434">MATIRYFKGDVFHTPSDGKLEYIEEALIQVDDAGIITKVTAKTDQGYESELAKASENLQALSAGQCFLPGFVDLHVHAPQWPQAGIALDEPLNVWLDECTFPLEAKYADPAFAKAVYQDLVAQLLARGTTTVLYFATIHLEASLQLAKTCAALGQRGLVGKVVMDDPQANPAFYRDASTEEALADTERFIQEVQAIAKTAPQGVYPVVTPRFVPSCTDKGLAGLGALAEKYDVHVQTHCSEGQWEHDFVQERFGKTDTEVLQDFGLLREKAVMAHGNFISPADGARFVESGAAVAHCPISNAYFANGVIPIKRLKEQGVTIGLGTDISGGFSPNLYDNIKQAVMSSRMLEDGVDVTLPQNTRGVADSRISVIDAFSLATKGGGEALKLPVGVIKEGYAFDVQVIDTRQKENPLPDFGVFTSPEARLQKILYLATMQNIRQVWVQGKKVHEKRGE</sequence>
<keyword evidence="6 8" id="KW-0862">Zinc</keyword>
<comment type="similarity">
    <text evidence="2 8">Belongs to the metallo-dependent hydrolases superfamily. ATZ/TRZ family.</text>
</comment>
<evidence type="ECO:0000256" key="1">
    <source>
        <dbReference type="ARBA" id="ARBA00004984"/>
    </source>
</evidence>
<dbReference type="Gene3D" id="2.30.40.10">
    <property type="entry name" value="Urease, subunit C, domain 1"/>
    <property type="match status" value="1"/>
</dbReference>
<dbReference type="Gene3D" id="3.20.20.140">
    <property type="entry name" value="Metal-dependent hydrolases"/>
    <property type="match status" value="1"/>
</dbReference>
<evidence type="ECO:0000256" key="7">
    <source>
        <dbReference type="NCBIfam" id="TIGR02967"/>
    </source>
</evidence>
<keyword evidence="4 8" id="KW-0479">Metal-binding</keyword>
<dbReference type="SUPFAM" id="SSF51556">
    <property type="entry name" value="Metallo-dependent hydrolases"/>
    <property type="match status" value="1"/>
</dbReference>
<dbReference type="PANTHER" id="PTHR11271">
    <property type="entry name" value="GUANINE DEAMINASE"/>
    <property type="match status" value="1"/>
</dbReference>
<dbReference type="GeneID" id="83457049"/>
<comment type="cofactor">
    <cofactor evidence="8">
        <name>Zn(2+)</name>
        <dbReference type="ChEBI" id="CHEBI:29105"/>
    </cofactor>
    <text evidence="8">Binds 1 zinc ion per subunit.</text>
</comment>
<dbReference type="EMBL" id="AP025635">
    <property type="protein sequence ID" value="BDG67499.1"/>
    <property type="molecule type" value="Genomic_DNA"/>
</dbReference>
<accession>A0ABM7XR02</accession>
<dbReference type="PANTHER" id="PTHR11271:SF6">
    <property type="entry name" value="GUANINE DEAMINASE"/>
    <property type="match status" value="1"/>
</dbReference>
<evidence type="ECO:0000256" key="3">
    <source>
        <dbReference type="ARBA" id="ARBA00012781"/>
    </source>
</evidence>
<keyword evidence="5 8" id="KW-0378">Hydrolase</keyword>
<dbReference type="InterPro" id="IPR051607">
    <property type="entry name" value="Metallo-dep_hydrolases"/>
</dbReference>
<dbReference type="Proteomes" id="UP000831692">
    <property type="component" value="Chromosome"/>
</dbReference>
<gene>
    <name evidence="10" type="primary">guaD</name>
    <name evidence="10" type="ORF">ENLAB_10630</name>
</gene>
<keyword evidence="11" id="KW-1185">Reference proteome</keyword>
<proteinExistence type="inferred from homology"/>
<evidence type="ECO:0000256" key="4">
    <source>
        <dbReference type="ARBA" id="ARBA00022723"/>
    </source>
</evidence>
<dbReference type="Pfam" id="PF01979">
    <property type="entry name" value="Amidohydro_1"/>
    <property type="match status" value="1"/>
</dbReference>
<organism evidence="10 11">
    <name type="scientific">Enterococcus innesii</name>
    <dbReference type="NCBI Taxonomy" id="2839759"/>
    <lineage>
        <taxon>Bacteria</taxon>
        <taxon>Bacillati</taxon>
        <taxon>Bacillota</taxon>
        <taxon>Bacilli</taxon>
        <taxon>Lactobacillales</taxon>
        <taxon>Enterococcaceae</taxon>
        <taxon>Enterococcus</taxon>
    </lineage>
</organism>
<evidence type="ECO:0000313" key="11">
    <source>
        <dbReference type="Proteomes" id="UP000831692"/>
    </source>
</evidence>
<comment type="function">
    <text evidence="8">Catalyzes the hydrolytic deamination of guanine, producing xanthine and ammonia.</text>
</comment>
<reference evidence="10 11" key="1">
    <citation type="submission" date="2022-03" db="EMBL/GenBank/DDBJ databases">
        <title>Complete genome sequence of Enterococcus innesii DB-1.</title>
        <authorList>
            <person name="Fukuda D."/>
            <person name="Nolasco-Hipolito C."/>
        </authorList>
    </citation>
    <scope>NUCLEOTIDE SEQUENCE [LARGE SCALE GENOMIC DNA]</scope>
    <source>
        <strain evidence="10 11">DB-1</strain>
    </source>
</reference>
<comment type="pathway">
    <text evidence="1 8">Purine metabolism; guanine degradation; xanthine from guanine: step 1/1.</text>
</comment>
<dbReference type="EC" id="3.5.4.3" evidence="3 7"/>
<evidence type="ECO:0000259" key="9">
    <source>
        <dbReference type="Pfam" id="PF01979"/>
    </source>
</evidence>
<dbReference type="InterPro" id="IPR006680">
    <property type="entry name" value="Amidohydro-rel"/>
</dbReference>
<evidence type="ECO:0000313" key="10">
    <source>
        <dbReference type="EMBL" id="BDG67499.1"/>
    </source>
</evidence>
<dbReference type="InterPro" id="IPR014311">
    <property type="entry name" value="Guanine_deaminase"/>
</dbReference>
<dbReference type="RefSeq" id="WP_244352959.1">
    <property type="nucleotide sequence ID" value="NZ_AP025635.1"/>
</dbReference>
<protein>
    <recommendedName>
        <fullName evidence="3 7">Guanine deaminase</fullName>
        <shortName evidence="8">Guanase</shortName>
        <ecNumber evidence="3 7">3.5.4.3</ecNumber>
    </recommendedName>
    <alternativeName>
        <fullName evidence="8">Guanine aminohydrolase</fullName>
    </alternativeName>
</protein>
<evidence type="ECO:0000256" key="2">
    <source>
        <dbReference type="ARBA" id="ARBA00006745"/>
    </source>
</evidence>
<dbReference type="SUPFAM" id="SSF51338">
    <property type="entry name" value="Composite domain of metallo-dependent hydrolases"/>
    <property type="match status" value="1"/>
</dbReference>
<evidence type="ECO:0000256" key="5">
    <source>
        <dbReference type="ARBA" id="ARBA00022801"/>
    </source>
</evidence>
<name>A0ABM7XR02_9ENTE</name>
<dbReference type="NCBIfam" id="TIGR02967">
    <property type="entry name" value="guan_deamin"/>
    <property type="match status" value="1"/>
</dbReference>
<dbReference type="InterPro" id="IPR032466">
    <property type="entry name" value="Metal_Hydrolase"/>
</dbReference>
<feature type="domain" description="Amidohydrolase-related" evidence="9">
    <location>
        <begin position="68"/>
        <end position="448"/>
    </location>
</feature>
<dbReference type="InterPro" id="IPR011059">
    <property type="entry name" value="Metal-dep_hydrolase_composite"/>
</dbReference>
<comment type="catalytic activity">
    <reaction evidence="8">
        <text>guanine + H2O + H(+) = xanthine + NH4(+)</text>
        <dbReference type="Rhea" id="RHEA:14665"/>
        <dbReference type="ChEBI" id="CHEBI:15377"/>
        <dbReference type="ChEBI" id="CHEBI:15378"/>
        <dbReference type="ChEBI" id="CHEBI:16235"/>
        <dbReference type="ChEBI" id="CHEBI:17712"/>
        <dbReference type="ChEBI" id="CHEBI:28938"/>
        <dbReference type="EC" id="3.5.4.3"/>
    </reaction>
</comment>